<dbReference type="InterPro" id="IPR036249">
    <property type="entry name" value="Thioredoxin-like_sf"/>
</dbReference>
<gene>
    <name evidence="2" type="ORF">GCM10009332_12730</name>
</gene>
<protein>
    <submittedName>
        <fullName evidence="2">Glutathione S-transferase</fullName>
    </submittedName>
</protein>
<dbReference type="CDD" id="cd03060">
    <property type="entry name" value="GST_N_Omega_like"/>
    <property type="match status" value="1"/>
</dbReference>
<sequence>MMPLPILYSFRRCPYAMRARLALHIASCAVEHREVILKEKPPALLAISQKATVPVLQTEDGKVIDESLDIMLWALNSAPSNLALTHYKSAPDRRILWPEQKKLIAENDADFKFWLDRYKYADRYPEHTQHYYRSKAEEFILKLEQRLTQQSTLNASTQIKPYLFSDYQSIADLAIFPFVRQFAGVDSTWFHQSCYVNVKCWLKRQLESDSFRQIMIKHPQWRESREI</sequence>
<dbReference type="RefSeq" id="WP_308424049.1">
    <property type="nucleotide sequence ID" value="NZ_BMPZ01000002.1"/>
</dbReference>
<dbReference type="Gene3D" id="1.20.1050.10">
    <property type="match status" value="1"/>
</dbReference>
<proteinExistence type="predicted"/>
<dbReference type="CDD" id="cd03196">
    <property type="entry name" value="GST_C_5"/>
    <property type="match status" value="1"/>
</dbReference>
<accession>A0A917NA35</accession>
<evidence type="ECO:0000259" key="1">
    <source>
        <dbReference type="PROSITE" id="PS50404"/>
    </source>
</evidence>
<dbReference type="InterPro" id="IPR050983">
    <property type="entry name" value="GST_Omega/HSP26"/>
</dbReference>
<dbReference type="EMBL" id="BMPZ01000002">
    <property type="protein sequence ID" value="GGI76760.1"/>
    <property type="molecule type" value="Genomic_DNA"/>
</dbReference>
<dbReference type="InterPro" id="IPR036282">
    <property type="entry name" value="Glutathione-S-Trfase_C_sf"/>
</dbReference>
<dbReference type="PANTHER" id="PTHR43968:SF6">
    <property type="entry name" value="GLUTATHIONE S-TRANSFERASE OMEGA"/>
    <property type="match status" value="1"/>
</dbReference>
<dbReference type="GO" id="GO:0004364">
    <property type="term" value="F:glutathione transferase activity"/>
    <property type="evidence" value="ECO:0007669"/>
    <property type="project" value="TreeGrafter"/>
</dbReference>
<reference evidence="2" key="1">
    <citation type="journal article" date="2014" name="Int. J. Syst. Evol. Microbiol.">
        <title>Complete genome sequence of Corynebacterium casei LMG S-19264T (=DSM 44701T), isolated from a smear-ripened cheese.</title>
        <authorList>
            <consortium name="US DOE Joint Genome Institute (JGI-PGF)"/>
            <person name="Walter F."/>
            <person name="Albersmeier A."/>
            <person name="Kalinowski J."/>
            <person name="Ruckert C."/>
        </authorList>
    </citation>
    <scope>NUCLEOTIDE SEQUENCE</scope>
    <source>
        <strain evidence="2">JCM 30804</strain>
    </source>
</reference>
<name>A0A917NA35_9GAMM</name>
<dbReference type="Proteomes" id="UP000613743">
    <property type="component" value="Unassembled WGS sequence"/>
</dbReference>
<dbReference type="PANTHER" id="PTHR43968">
    <property type="match status" value="1"/>
</dbReference>
<dbReference type="PROSITE" id="PS50404">
    <property type="entry name" value="GST_NTER"/>
    <property type="match status" value="1"/>
</dbReference>
<dbReference type="Pfam" id="PF13417">
    <property type="entry name" value="GST_N_3"/>
    <property type="match status" value="1"/>
</dbReference>
<evidence type="ECO:0000313" key="3">
    <source>
        <dbReference type="Proteomes" id="UP000613743"/>
    </source>
</evidence>
<dbReference type="GO" id="GO:0006749">
    <property type="term" value="P:glutathione metabolic process"/>
    <property type="evidence" value="ECO:0007669"/>
    <property type="project" value="TreeGrafter"/>
</dbReference>
<dbReference type="SUPFAM" id="SSF52833">
    <property type="entry name" value="Thioredoxin-like"/>
    <property type="match status" value="1"/>
</dbReference>
<organism evidence="2 3">
    <name type="scientific">Shewanella gelidii</name>
    <dbReference type="NCBI Taxonomy" id="1642821"/>
    <lineage>
        <taxon>Bacteria</taxon>
        <taxon>Pseudomonadati</taxon>
        <taxon>Pseudomonadota</taxon>
        <taxon>Gammaproteobacteria</taxon>
        <taxon>Alteromonadales</taxon>
        <taxon>Shewanellaceae</taxon>
        <taxon>Shewanella</taxon>
    </lineage>
</organism>
<dbReference type="SUPFAM" id="SSF47616">
    <property type="entry name" value="GST C-terminal domain-like"/>
    <property type="match status" value="1"/>
</dbReference>
<evidence type="ECO:0000313" key="2">
    <source>
        <dbReference type="EMBL" id="GGI76760.1"/>
    </source>
</evidence>
<reference evidence="2" key="2">
    <citation type="submission" date="2020-09" db="EMBL/GenBank/DDBJ databases">
        <authorList>
            <person name="Sun Q."/>
            <person name="Ohkuma M."/>
        </authorList>
    </citation>
    <scope>NUCLEOTIDE SEQUENCE</scope>
    <source>
        <strain evidence="2">JCM 30804</strain>
    </source>
</reference>
<dbReference type="GO" id="GO:0005737">
    <property type="term" value="C:cytoplasm"/>
    <property type="evidence" value="ECO:0007669"/>
    <property type="project" value="TreeGrafter"/>
</dbReference>
<dbReference type="GO" id="GO:0045174">
    <property type="term" value="F:glutathione dehydrogenase (ascorbate) activity"/>
    <property type="evidence" value="ECO:0007669"/>
    <property type="project" value="TreeGrafter"/>
</dbReference>
<dbReference type="AlphaFoldDB" id="A0A917NA35"/>
<dbReference type="Gene3D" id="3.40.30.10">
    <property type="entry name" value="Glutaredoxin"/>
    <property type="match status" value="1"/>
</dbReference>
<keyword evidence="3" id="KW-1185">Reference proteome</keyword>
<comment type="caution">
    <text evidence="2">The sequence shown here is derived from an EMBL/GenBank/DDBJ whole genome shotgun (WGS) entry which is preliminary data.</text>
</comment>
<dbReference type="InterPro" id="IPR004045">
    <property type="entry name" value="Glutathione_S-Trfase_N"/>
</dbReference>
<feature type="domain" description="GST N-terminal" evidence="1">
    <location>
        <begin position="3"/>
        <end position="82"/>
    </location>
</feature>